<evidence type="ECO:0000313" key="3">
    <source>
        <dbReference type="Proteomes" id="UP000822688"/>
    </source>
</evidence>
<dbReference type="AlphaFoldDB" id="A0A8T0IIM0"/>
<comment type="caution">
    <text evidence="2">The sequence shown here is derived from an EMBL/GenBank/DDBJ whole genome shotgun (WGS) entry which is preliminary data.</text>
</comment>
<proteinExistence type="predicted"/>
<feature type="transmembrane region" description="Helical" evidence="1">
    <location>
        <begin position="12"/>
        <end position="36"/>
    </location>
</feature>
<dbReference type="EMBL" id="CM026423">
    <property type="protein sequence ID" value="KAG0582313.1"/>
    <property type="molecule type" value="Genomic_DNA"/>
</dbReference>
<organism evidence="2 3">
    <name type="scientific">Ceratodon purpureus</name>
    <name type="common">Fire moss</name>
    <name type="synonym">Dicranum purpureum</name>
    <dbReference type="NCBI Taxonomy" id="3225"/>
    <lineage>
        <taxon>Eukaryota</taxon>
        <taxon>Viridiplantae</taxon>
        <taxon>Streptophyta</taxon>
        <taxon>Embryophyta</taxon>
        <taxon>Bryophyta</taxon>
        <taxon>Bryophytina</taxon>
        <taxon>Bryopsida</taxon>
        <taxon>Dicranidae</taxon>
        <taxon>Pseudoditrichales</taxon>
        <taxon>Ditrichaceae</taxon>
        <taxon>Ceratodon</taxon>
    </lineage>
</organism>
<name>A0A8T0IIM0_CERPU</name>
<keyword evidence="1" id="KW-0472">Membrane</keyword>
<sequence length="226" mass="25343">MASSDERNGFICCIIFAFFGFWTFFSIVGAIHYSVWYPHFELSDMRIRNFNVTPAAELNFDMDIVIEARHFSSIRRIEQYSYEIRTSHVGLDIGASSVPGFHPIHNKTMEIVSKQAATQLPMGSVLGELVRKDLNATGRVALRVYIEGQIYTSLFLAQKQRNGMICDLIVSPGKPLGSQIYEKKCCGELRCMSWCGSGESRSCCRQAQNCCLLPPSDLRSTISICG</sequence>
<protein>
    <recommendedName>
        <fullName evidence="4">Late embryogenesis abundant protein LEA-2 subgroup domain-containing protein</fullName>
    </recommendedName>
</protein>
<keyword evidence="3" id="KW-1185">Reference proteome</keyword>
<gene>
    <name evidence="2" type="ORF">KC19_3G050900</name>
</gene>
<reference evidence="2" key="1">
    <citation type="submission" date="2020-06" db="EMBL/GenBank/DDBJ databases">
        <title>WGS assembly of Ceratodon purpureus strain R40.</title>
        <authorList>
            <person name="Carey S.B."/>
            <person name="Jenkins J."/>
            <person name="Shu S."/>
            <person name="Lovell J.T."/>
            <person name="Sreedasyam A."/>
            <person name="Maumus F."/>
            <person name="Tiley G.P."/>
            <person name="Fernandez-Pozo N."/>
            <person name="Barry K."/>
            <person name="Chen C."/>
            <person name="Wang M."/>
            <person name="Lipzen A."/>
            <person name="Daum C."/>
            <person name="Saski C.A."/>
            <person name="Payton A.C."/>
            <person name="Mcbreen J.C."/>
            <person name="Conrad R.E."/>
            <person name="Kollar L.M."/>
            <person name="Olsson S."/>
            <person name="Huttunen S."/>
            <person name="Landis J.B."/>
            <person name="Wickett N.J."/>
            <person name="Johnson M.G."/>
            <person name="Rensing S.A."/>
            <person name="Grimwood J."/>
            <person name="Schmutz J."/>
            <person name="Mcdaniel S.F."/>
        </authorList>
    </citation>
    <scope>NUCLEOTIDE SEQUENCE</scope>
    <source>
        <strain evidence="2">R40</strain>
    </source>
</reference>
<keyword evidence="1" id="KW-1133">Transmembrane helix</keyword>
<evidence type="ECO:0000256" key="1">
    <source>
        <dbReference type="SAM" id="Phobius"/>
    </source>
</evidence>
<keyword evidence="1" id="KW-0812">Transmembrane</keyword>
<accession>A0A8T0IIM0</accession>
<dbReference type="Proteomes" id="UP000822688">
    <property type="component" value="Chromosome 3"/>
</dbReference>
<evidence type="ECO:0000313" key="2">
    <source>
        <dbReference type="EMBL" id="KAG0582313.1"/>
    </source>
</evidence>
<evidence type="ECO:0008006" key="4">
    <source>
        <dbReference type="Google" id="ProtNLM"/>
    </source>
</evidence>
<dbReference type="OrthoDB" id="2008962at2759"/>